<keyword evidence="3 12" id="KW-0808">Transferase</keyword>
<proteinExistence type="inferred from homology"/>
<dbReference type="Pfam" id="PF01050">
    <property type="entry name" value="MannoseP_isomer"/>
    <property type="match status" value="1"/>
</dbReference>
<evidence type="ECO:0000256" key="1">
    <source>
        <dbReference type="ARBA" id="ARBA00006115"/>
    </source>
</evidence>
<dbReference type="GO" id="GO:0016853">
    <property type="term" value="F:isomerase activity"/>
    <property type="evidence" value="ECO:0007669"/>
    <property type="project" value="UniProtKB-KW"/>
</dbReference>
<dbReference type="EMBL" id="POQS01000002">
    <property type="protein sequence ID" value="PND34401.1"/>
    <property type="molecule type" value="Genomic_DNA"/>
</dbReference>
<dbReference type="GO" id="GO:0005525">
    <property type="term" value="F:GTP binding"/>
    <property type="evidence" value="ECO:0007669"/>
    <property type="project" value="UniProtKB-KW"/>
</dbReference>
<keyword evidence="6" id="KW-0342">GTP-binding</keyword>
<evidence type="ECO:0000256" key="4">
    <source>
        <dbReference type="ARBA" id="ARBA00022695"/>
    </source>
</evidence>
<dbReference type="SUPFAM" id="SSF53448">
    <property type="entry name" value="Nucleotide-diphospho-sugar transferases"/>
    <property type="match status" value="1"/>
</dbReference>
<comment type="similarity">
    <text evidence="1 8">Belongs to the mannose-6-phosphate isomerase type 2 family.</text>
</comment>
<dbReference type="PANTHER" id="PTHR46390">
    <property type="entry name" value="MANNOSE-1-PHOSPHATE GUANYLYLTRANSFERASE"/>
    <property type="match status" value="1"/>
</dbReference>
<dbReference type="InterPro" id="IPR001538">
    <property type="entry name" value="Man6P_isomerase-2_C"/>
</dbReference>
<protein>
    <recommendedName>
        <fullName evidence="2">mannose-1-phosphate guanylyltransferase</fullName>
        <ecNumber evidence="2">2.7.7.13</ecNumber>
    </recommendedName>
</protein>
<keyword evidence="12" id="KW-0413">Isomerase</keyword>
<dbReference type="InterPro" id="IPR006375">
    <property type="entry name" value="Man1P_GuaTrfase/Man6P_Isoase"/>
</dbReference>
<evidence type="ECO:0000259" key="9">
    <source>
        <dbReference type="Pfam" id="PF00483"/>
    </source>
</evidence>
<evidence type="ECO:0000256" key="3">
    <source>
        <dbReference type="ARBA" id="ARBA00022679"/>
    </source>
</evidence>
<name>A0A2N8KLT1_9BURK</name>
<feature type="domain" description="MannoseP isomerase/GMP-like beta-helix" evidence="11">
    <location>
        <begin position="303"/>
        <end position="351"/>
    </location>
</feature>
<dbReference type="AlphaFoldDB" id="A0A2N8KLT1"/>
<organism evidence="12 13">
    <name type="scientific">Achromobacter pulmonis</name>
    <dbReference type="NCBI Taxonomy" id="1389932"/>
    <lineage>
        <taxon>Bacteria</taxon>
        <taxon>Pseudomonadati</taxon>
        <taxon>Pseudomonadota</taxon>
        <taxon>Betaproteobacteria</taxon>
        <taxon>Burkholderiales</taxon>
        <taxon>Alcaligenaceae</taxon>
        <taxon>Achromobacter</taxon>
    </lineage>
</organism>
<evidence type="ECO:0000256" key="7">
    <source>
        <dbReference type="ARBA" id="ARBA00047343"/>
    </source>
</evidence>
<dbReference type="NCBIfam" id="TIGR01479">
    <property type="entry name" value="GMP_PMI"/>
    <property type="match status" value="1"/>
</dbReference>
<dbReference type="GO" id="GO:0009298">
    <property type="term" value="P:GDP-mannose biosynthetic process"/>
    <property type="evidence" value="ECO:0007669"/>
    <property type="project" value="TreeGrafter"/>
</dbReference>
<dbReference type="InterPro" id="IPR011051">
    <property type="entry name" value="RmlC_Cupin_sf"/>
</dbReference>
<dbReference type="Gene3D" id="2.60.120.10">
    <property type="entry name" value="Jelly Rolls"/>
    <property type="match status" value="1"/>
</dbReference>
<evidence type="ECO:0000313" key="13">
    <source>
        <dbReference type="Proteomes" id="UP000235994"/>
    </source>
</evidence>
<comment type="caution">
    <text evidence="12">The sequence shown here is derived from an EMBL/GenBank/DDBJ whole genome shotgun (WGS) entry which is preliminary data.</text>
</comment>
<dbReference type="InterPro" id="IPR049577">
    <property type="entry name" value="GMPP_N"/>
</dbReference>
<evidence type="ECO:0000256" key="8">
    <source>
        <dbReference type="RuleBase" id="RU004190"/>
    </source>
</evidence>
<keyword evidence="4 12" id="KW-0548">Nucleotidyltransferase</keyword>
<dbReference type="RefSeq" id="WP_102772469.1">
    <property type="nucleotide sequence ID" value="NZ_POQS01000002.1"/>
</dbReference>
<feature type="domain" description="Nucleotidyl transferase" evidence="9">
    <location>
        <begin position="10"/>
        <end position="291"/>
    </location>
</feature>
<dbReference type="Pfam" id="PF00483">
    <property type="entry name" value="NTP_transferase"/>
    <property type="match status" value="1"/>
</dbReference>
<dbReference type="SUPFAM" id="SSF51182">
    <property type="entry name" value="RmlC-like cupins"/>
    <property type="match status" value="1"/>
</dbReference>
<keyword evidence="5" id="KW-0547">Nucleotide-binding</keyword>
<dbReference type="GO" id="GO:0004475">
    <property type="term" value="F:mannose-1-phosphate guanylyltransferase (GTP) activity"/>
    <property type="evidence" value="ECO:0007669"/>
    <property type="project" value="UniProtKB-EC"/>
</dbReference>
<dbReference type="InterPro" id="IPR005835">
    <property type="entry name" value="NTP_transferase_dom"/>
</dbReference>
<gene>
    <name evidence="12" type="ORF">C1I89_09320</name>
</gene>
<dbReference type="PANTHER" id="PTHR46390:SF1">
    <property type="entry name" value="MANNOSE-1-PHOSPHATE GUANYLYLTRANSFERASE"/>
    <property type="match status" value="1"/>
</dbReference>
<dbReference type="CDD" id="cd02213">
    <property type="entry name" value="cupin_PMI_typeII_C"/>
    <property type="match status" value="1"/>
</dbReference>
<keyword evidence="13" id="KW-1185">Reference proteome</keyword>
<dbReference type="FunFam" id="2.60.120.10:FF:000032">
    <property type="entry name" value="Mannose-1-phosphate guanylyltransferase/mannose-6-phosphate isomerase"/>
    <property type="match status" value="1"/>
</dbReference>
<accession>A0A2N8KLT1</accession>
<dbReference type="Pfam" id="PF22640">
    <property type="entry name" value="ManC_GMP_beta-helix"/>
    <property type="match status" value="1"/>
</dbReference>
<dbReference type="InterPro" id="IPR014710">
    <property type="entry name" value="RmlC-like_jellyroll"/>
</dbReference>
<evidence type="ECO:0000256" key="5">
    <source>
        <dbReference type="ARBA" id="ARBA00022741"/>
    </source>
</evidence>
<dbReference type="InterPro" id="IPR051161">
    <property type="entry name" value="Mannose-6P_isomerase_type2"/>
</dbReference>
<dbReference type="CDD" id="cd02509">
    <property type="entry name" value="GDP-M1P_Guanylyltransferase"/>
    <property type="match status" value="1"/>
</dbReference>
<comment type="catalytic activity">
    <reaction evidence="7">
        <text>alpha-D-mannose 1-phosphate + GTP + H(+) = GDP-alpha-D-mannose + diphosphate</text>
        <dbReference type="Rhea" id="RHEA:15229"/>
        <dbReference type="ChEBI" id="CHEBI:15378"/>
        <dbReference type="ChEBI" id="CHEBI:33019"/>
        <dbReference type="ChEBI" id="CHEBI:37565"/>
        <dbReference type="ChEBI" id="CHEBI:57527"/>
        <dbReference type="ChEBI" id="CHEBI:58409"/>
        <dbReference type="EC" id="2.7.7.13"/>
    </reaction>
</comment>
<evidence type="ECO:0000313" key="12">
    <source>
        <dbReference type="EMBL" id="PND34401.1"/>
    </source>
</evidence>
<dbReference type="Gene3D" id="3.90.550.10">
    <property type="entry name" value="Spore Coat Polysaccharide Biosynthesis Protein SpsA, Chain A"/>
    <property type="match status" value="1"/>
</dbReference>
<dbReference type="GO" id="GO:0000271">
    <property type="term" value="P:polysaccharide biosynthetic process"/>
    <property type="evidence" value="ECO:0007669"/>
    <property type="project" value="InterPro"/>
</dbReference>
<reference evidence="12 13" key="1">
    <citation type="submission" date="2018-01" db="EMBL/GenBank/DDBJ databases">
        <title>The draft genome of an aniline degradation strain ANB-1.</title>
        <authorList>
            <person name="Zhang L."/>
            <person name="Jiang J."/>
        </authorList>
    </citation>
    <scope>NUCLEOTIDE SEQUENCE [LARGE SCALE GENOMIC DNA]</scope>
    <source>
        <strain evidence="12 13">ANB-1</strain>
    </source>
</reference>
<dbReference type="FunFam" id="3.90.550.10:FF:000046">
    <property type="entry name" value="Mannose-1-phosphate guanylyltransferase (GDP)"/>
    <property type="match status" value="1"/>
</dbReference>
<evidence type="ECO:0000259" key="11">
    <source>
        <dbReference type="Pfam" id="PF22640"/>
    </source>
</evidence>
<evidence type="ECO:0000256" key="6">
    <source>
        <dbReference type="ARBA" id="ARBA00023134"/>
    </source>
</evidence>
<evidence type="ECO:0000256" key="2">
    <source>
        <dbReference type="ARBA" id="ARBA00012387"/>
    </source>
</evidence>
<dbReference type="Proteomes" id="UP000235994">
    <property type="component" value="Unassembled WGS sequence"/>
</dbReference>
<dbReference type="EC" id="2.7.7.13" evidence="2"/>
<dbReference type="InterPro" id="IPR029044">
    <property type="entry name" value="Nucleotide-diphossugar_trans"/>
</dbReference>
<evidence type="ECO:0000259" key="10">
    <source>
        <dbReference type="Pfam" id="PF01050"/>
    </source>
</evidence>
<feature type="domain" description="Mannose-6-phosphate isomerase type II C-terminal" evidence="10">
    <location>
        <begin position="357"/>
        <end position="471"/>
    </location>
</feature>
<sequence length="476" mass="52432">MTNPPPPYRAVILCGGSGSRLWPLSRELLPKQFIRLTDDRSLLQNTLLRLASAGAEARPTLVCNDAHRYIAAEQALELGIKDAEVILEPFARNTAPAIAAATLRAMRDGEDPVMLIMPSDHVLEDGEVLRAAFAEAYQAALQGALVTFGITPTAPLSGYGYIQADEPGEMGPARRVRRFVEKPSPEVAQRFIDDGGYYWNSGMFAFQASVFLSEMARLAPKMLEQVQAAVAIGHGENALFHLDGPSFEACPSDSMDYAIMERTDSAVVIPLAASWSDVGAWDAVWCIAQKTVEGNSTTGDVMVEDSRNCLIHSTSRLVASVGLDDIVVIETADAVLVAHKSRSQDVKRLVEVFKTQHRSELNHHREVQRPWGSYDSVGQGPRYQVKRITVKPGARLSSQMHHHRAEHWIVVSGTARIYNGDKQYLLTENQSTYIPLGEIHSLENPGKIPLEIIEVQSGAYLGEDDIVRFQDMYGRV</sequence>
<dbReference type="InterPro" id="IPR054566">
    <property type="entry name" value="ManC/GMP-like_b-helix"/>
</dbReference>